<reference evidence="9 10" key="1">
    <citation type="submission" date="2019-05" db="EMBL/GenBank/DDBJ databases">
        <authorList>
            <person name="Narsing Rao M.P."/>
            <person name="Li W.J."/>
        </authorList>
    </citation>
    <scope>NUCLEOTIDE SEQUENCE [LARGE SCALE GENOMIC DNA]</scope>
    <source>
        <strain evidence="9 10">SYSU_K30003</strain>
    </source>
</reference>
<dbReference type="GO" id="GO:0005886">
    <property type="term" value="C:plasma membrane"/>
    <property type="evidence" value="ECO:0007669"/>
    <property type="project" value="UniProtKB-SubCell"/>
</dbReference>
<dbReference type="AlphaFoldDB" id="A0A5R9FW96"/>
<evidence type="ECO:0000313" key="9">
    <source>
        <dbReference type="EMBL" id="TLS48342.1"/>
    </source>
</evidence>
<feature type="transmembrane region" description="Helical" evidence="7">
    <location>
        <begin position="260"/>
        <end position="285"/>
    </location>
</feature>
<comment type="similarity">
    <text evidence="7">Belongs to the binding-protein-dependent transport system permease family.</text>
</comment>
<protein>
    <submittedName>
        <fullName evidence="9">Sugar ABC transporter permease</fullName>
    </submittedName>
</protein>
<name>A0A5R9FW96_9BACL</name>
<comment type="subcellular location">
    <subcellularLocation>
        <location evidence="1 7">Cell membrane</location>
        <topology evidence="1 7">Multi-pass membrane protein</topology>
    </subcellularLocation>
</comment>
<evidence type="ECO:0000256" key="5">
    <source>
        <dbReference type="ARBA" id="ARBA00022989"/>
    </source>
</evidence>
<feature type="transmembrane region" description="Helical" evidence="7">
    <location>
        <begin position="70"/>
        <end position="91"/>
    </location>
</feature>
<keyword evidence="6 7" id="KW-0472">Membrane</keyword>
<evidence type="ECO:0000256" key="3">
    <source>
        <dbReference type="ARBA" id="ARBA00022475"/>
    </source>
</evidence>
<dbReference type="Gene3D" id="1.10.3720.10">
    <property type="entry name" value="MetI-like"/>
    <property type="match status" value="1"/>
</dbReference>
<feature type="transmembrane region" description="Helical" evidence="7">
    <location>
        <begin position="7"/>
        <end position="33"/>
    </location>
</feature>
<comment type="caution">
    <text evidence="9">The sequence shown here is derived from an EMBL/GenBank/DDBJ whole genome shotgun (WGS) entry which is preliminary data.</text>
</comment>
<evidence type="ECO:0000256" key="6">
    <source>
        <dbReference type="ARBA" id="ARBA00023136"/>
    </source>
</evidence>
<evidence type="ECO:0000313" key="10">
    <source>
        <dbReference type="Proteomes" id="UP000309676"/>
    </source>
</evidence>
<feature type="transmembrane region" description="Helical" evidence="7">
    <location>
        <begin position="112"/>
        <end position="129"/>
    </location>
</feature>
<dbReference type="InterPro" id="IPR050809">
    <property type="entry name" value="UgpAE/MalFG_permease"/>
</dbReference>
<keyword evidence="5 7" id="KW-1133">Transmembrane helix</keyword>
<feature type="transmembrane region" description="Helical" evidence="7">
    <location>
        <begin position="169"/>
        <end position="190"/>
    </location>
</feature>
<dbReference type="PANTHER" id="PTHR43227">
    <property type="entry name" value="BLL4140 PROTEIN"/>
    <property type="match status" value="1"/>
</dbReference>
<feature type="domain" description="ABC transmembrane type-1" evidence="8">
    <location>
        <begin position="66"/>
        <end position="281"/>
    </location>
</feature>
<sequence length="294" mass="33059">MRRDRAFYMLLAPAILIVFVFAYMPIPGILVAFKDYKVLRGFWGSEWVGLANIEKIFVLPNMILAIWNTFWISLLSLVFLFPAPIALALLLNEVRVQLFKRVVQTLFYLPHFLSWISVIGIAYAFYSIYGPLNDLRVALGGEGTERIMFMAEQSMFVPNVILLNLWKEVGWGTIIFLAAIASVDPQLYEAAHMDGANRLQQAWHITLPSIMPTVMILLILQLGNLFNVNFELIYGLQNPFINFEVIQTIVFKFGIQQGSYAIATALGFVQGIIALVLTIAANYGAKKASGVGIW</sequence>
<evidence type="ECO:0000256" key="2">
    <source>
        <dbReference type="ARBA" id="ARBA00022448"/>
    </source>
</evidence>
<dbReference type="Proteomes" id="UP000309676">
    <property type="component" value="Unassembled WGS sequence"/>
</dbReference>
<dbReference type="SUPFAM" id="SSF161098">
    <property type="entry name" value="MetI-like"/>
    <property type="match status" value="1"/>
</dbReference>
<evidence type="ECO:0000256" key="4">
    <source>
        <dbReference type="ARBA" id="ARBA00022692"/>
    </source>
</evidence>
<dbReference type="EMBL" id="VCIW01000039">
    <property type="protein sequence ID" value="TLS48342.1"/>
    <property type="molecule type" value="Genomic_DNA"/>
</dbReference>
<keyword evidence="2 7" id="KW-0813">Transport</keyword>
<evidence type="ECO:0000256" key="1">
    <source>
        <dbReference type="ARBA" id="ARBA00004651"/>
    </source>
</evidence>
<accession>A0A5R9FW96</accession>
<feature type="transmembrane region" description="Helical" evidence="7">
    <location>
        <begin position="202"/>
        <end position="222"/>
    </location>
</feature>
<dbReference type="GO" id="GO:0055085">
    <property type="term" value="P:transmembrane transport"/>
    <property type="evidence" value="ECO:0007669"/>
    <property type="project" value="InterPro"/>
</dbReference>
<dbReference type="OrthoDB" id="2552105at2"/>
<dbReference type="PANTHER" id="PTHR43227:SF11">
    <property type="entry name" value="BLL4140 PROTEIN"/>
    <property type="match status" value="1"/>
</dbReference>
<dbReference type="CDD" id="cd06261">
    <property type="entry name" value="TM_PBP2"/>
    <property type="match status" value="1"/>
</dbReference>
<organism evidence="9 10">
    <name type="scientific">Paenibacillus antri</name>
    <dbReference type="NCBI Taxonomy" id="2582848"/>
    <lineage>
        <taxon>Bacteria</taxon>
        <taxon>Bacillati</taxon>
        <taxon>Bacillota</taxon>
        <taxon>Bacilli</taxon>
        <taxon>Bacillales</taxon>
        <taxon>Paenibacillaceae</taxon>
        <taxon>Paenibacillus</taxon>
    </lineage>
</organism>
<proteinExistence type="inferred from homology"/>
<keyword evidence="10" id="KW-1185">Reference proteome</keyword>
<dbReference type="Pfam" id="PF00528">
    <property type="entry name" value="BPD_transp_1"/>
    <property type="match status" value="1"/>
</dbReference>
<dbReference type="InterPro" id="IPR000515">
    <property type="entry name" value="MetI-like"/>
</dbReference>
<evidence type="ECO:0000256" key="7">
    <source>
        <dbReference type="RuleBase" id="RU363032"/>
    </source>
</evidence>
<dbReference type="PROSITE" id="PS50928">
    <property type="entry name" value="ABC_TM1"/>
    <property type="match status" value="1"/>
</dbReference>
<keyword evidence="3" id="KW-1003">Cell membrane</keyword>
<dbReference type="InterPro" id="IPR035906">
    <property type="entry name" value="MetI-like_sf"/>
</dbReference>
<gene>
    <name evidence="9" type="ORF">FE782_31200</name>
</gene>
<evidence type="ECO:0000259" key="8">
    <source>
        <dbReference type="PROSITE" id="PS50928"/>
    </source>
</evidence>
<keyword evidence="4 7" id="KW-0812">Transmembrane</keyword>